<dbReference type="PANTHER" id="PTHR45825">
    <property type="entry name" value="GRANULE-BOUND STARCH SYNTHASE 1, CHLOROPLASTIC/AMYLOPLASTIC"/>
    <property type="match status" value="1"/>
</dbReference>
<dbReference type="SUPFAM" id="SSF53756">
    <property type="entry name" value="UDP-Glycosyltransferase/glycogen phosphorylase"/>
    <property type="match status" value="1"/>
</dbReference>
<evidence type="ECO:0000256" key="4">
    <source>
        <dbReference type="ARBA" id="ARBA00022676"/>
    </source>
</evidence>
<dbReference type="EC" id="2.4.1.21" evidence="7"/>
<comment type="catalytic activity">
    <reaction evidence="1 7">
        <text>[(1-&gt;4)-alpha-D-glucosyl](n) + ADP-alpha-D-glucose = [(1-&gt;4)-alpha-D-glucosyl](n+1) + ADP + H(+)</text>
        <dbReference type="Rhea" id="RHEA:18189"/>
        <dbReference type="Rhea" id="RHEA-COMP:9584"/>
        <dbReference type="Rhea" id="RHEA-COMP:9587"/>
        <dbReference type="ChEBI" id="CHEBI:15378"/>
        <dbReference type="ChEBI" id="CHEBI:15444"/>
        <dbReference type="ChEBI" id="CHEBI:57498"/>
        <dbReference type="ChEBI" id="CHEBI:456216"/>
        <dbReference type="EC" id="2.4.1.21"/>
    </reaction>
</comment>
<dbReference type="InterPro" id="IPR011835">
    <property type="entry name" value="GS/SS"/>
</dbReference>
<dbReference type="Gene3D" id="3.40.50.2000">
    <property type="entry name" value="Glycogen Phosphorylase B"/>
    <property type="match status" value="2"/>
</dbReference>
<reference evidence="10 11" key="1">
    <citation type="submission" date="2016-02" db="EMBL/GenBank/DDBJ databases">
        <title>Comparison of Clostridium stercorarium subspecies using comparative genomics and transcriptomics.</title>
        <authorList>
            <person name="Schellenberg J."/>
            <person name="Thallinger G."/>
            <person name="Levin D.B."/>
            <person name="Zhang X."/>
            <person name="Alvare G."/>
            <person name="Fristensky B."/>
            <person name="Sparling R."/>
        </authorList>
    </citation>
    <scope>NUCLEOTIDE SEQUENCE [LARGE SCALE GENOMIC DNA]</scope>
    <source>
        <strain evidence="10 11">DSM 2910</strain>
    </source>
</reference>
<protein>
    <recommendedName>
        <fullName evidence="7">Glycogen synthase</fullName>
        <ecNumber evidence="7">2.4.1.21</ecNumber>
    </recommendedName>
    <alternativeName>
        <fullName evidence="7">Starch [bacterial glycogen] synthase</fullName>
    </alternativeName>
</protein>
<evidence type="ECO:0000313" key="11">
    <source>
        <dbReference type="Proteomes" id="UP000092971"/>
    </source>
</evidence>
<feature type="domain" description="Glycosyl transferase family 1" evidence="8">
    <location>
        <begin position="290"/>
        <end position="436"/>
    </location>
</feature>
<evidence type="ECO:0000256" key="2">
    <source>
        <dbReference type="ARBA" id="ARBA00002764"/>
    </source>
</evidence>
<dbReference type="CDD" id="cd03791">
    <property type="entry name" value="GT5_Glycogen_synthase_DULL1-like"/>
    <property type="match status" value="1"/>
</dbReference>
<evidence type="ECO:0000259" key="9">
    <source>
        <dbReference type="Pfam" id="PF08323"/>
    </source>
</evidence>
<dbReference type="UniPathway" id="UPA00164"/>
<comment type="function">
    <text evidence="2 7">Synthesizes alpha-1,4-glucan chains using ADP-glucose.</text>
</comment>
<sequence length="477" mass="53970">MGKNLKVLFVSAEVAPYAKTGGLADVAGSLPEVLSGMGIDIRVVFPGYRGIDAEQEYVADFPVTIGNRLETCILKRIKDAPVTTYTVNNYCYYYRDGIYMHHDDGERFSFLCRASLDLCRAIGFKPDIIHMNDWHSGPVALLLKEQYKQRDSFFSNIKTVLTIHNLEYQGHFEKDILFLLGLPEELFTPEGVEFYGKFNFLKAGILYADKINTVSPTYSEEILTPEYGEGLEGVLFNRRKDLCGILNGISHSQFNPETDVYLKYGYNEENLSGKRRNKSLLQAELGLPVENVPVVGVVHRLVLQKGLDLVIKAFDKMVELGIQFILLGTGDPNLEKCFVSLMHKYPRQVAVRIEFNEELAHKIYSGSDIFLMPSRFEPCGLGQMISLRYGTIPLVRETGGLKDTVIDIGRDLTRGNGFTFSEYTPYAFLGALQRAVEVYRNKPGLWLAMVKRGLKTDFSWENSAKQYLNIYNSALRE</sequence>
<organism evidence="10 11">
    <name type="scientific">Thermoclostridium stercorarium subsp. thermolacticum DSM 2910</name>
    <dbReference type="NCBI Taxonomy" id="1121336"/>
    <lineage>
        <taxon>Bacteria</taxon>
        <taxon>Bacillati</taxon>
        <taxon>Bacillota</taxon>
        <taxon>Clostridia</taxon>
        <taxon>Eubacteriales</taxon>
        <taxon>Oscillospiraceae</taxon>
        <taxon>Thermoclostridium</taxon>
    </lineage>
</organism>
<accession>A0A1B1YFC6</accession>
<comment type="similarity">
    <text evidence="3 7">Belongs to the glycosyltransferase 1 family. Bacterial/plant glycogen synthase subfamily.</text>
</comment>
<evidence type="ECO:0000313" key="10">
    <source>
        <dbReference type="EMBL" id="ANW99450.1"/>
    </source>
</evidence>
<evidence type="ECO:0000256" key="5">
    <source>
        <dbReference type="ARBA" id="ARBA00022679"/>
    </source>
</evidence>
<feature type="binding site" evidence="7">
    <location>
        <position position="19"/>
    </location>
    <ligand>
        <name>ADP-alpha-D-glucose</name>
        <dbReference type="ChEBI" id="CHEBI:57498"/>
    </ligand>
</feature>
<dbReference type="EMBL" id="CP014672">
    <property type="protein sequence ID" value="ANW99450.1"/>
    <property type="molecule type" value="Genomic_DNA"/>
</dbReference>
<evidence type="ECO:0000256" key="6">
    <source>
        <dbReference type="ARBA" id="ARBA00023056"/>
    </source>
</evidence>
<evidence type="ECO:0000256" key="1">
    <source>
        <dbReference type="ARBA" id="ARBA00001478"/>
    </source>
</evidence>
<dbReference type="InterPro" id="IPR013534">
    <property type="entry name" value="Starch_synth_cat_dom"/>
</dbReference>
<dbReference type="Pfam" id="PF00534">
    <property type="entry name" value="Glycos_transf_1"/>
    <property type="match status" value="1"/>
</dbReference>
<evidence type="ECO:0000256" key="7">
    <source>
        <dbReference type="HAMAP-Rule" id="MF_00484"/>
    </source>
</evidence>
<feature type="domain" description="Starch synthase catalytic" evidence="9">
    <location>
        <begin position="6"/>
        <end position="235"/>
    </location>
</feature>
<keyword evidence="4 7" id="KW-0328">Glycosyltransferase</keyword>
<dbReference type="InterPro" id="IPR001296">
    <property type="entry name" value="Glyco_trans_1"/>
</dbReference>
<dbReference type="GO" id="GO:0005978">
    <property type="term" value="P:glycogen biosynthetic process"/>
    <property type="evidence" value="ECO:0007669"/>
    <property type="project" value="UniProtKB-UniRule"/>
</dbReference>
<comment type="pathway">
    <text evidence="7">Glycan biosynthesis; glycogen biosynthesis.</text>
</comment>
<dbReference type="Pfam" id="PF08323">
    <property type="entry name" value="Glyco_transf_5"/>
    <property type="match status" value="1"/>
</dbReference>
<dbReference type="PANTHER" id="PTHR45825:SF11">
    <property type="entry name" value="ALPHA AMYLASE DOMAIN-CONTAINING PROTEIN"/>
    <property type="match status" value="1"/>
</dbReference>
<dbReference type="OrthoDB" id="9808590at2"/>
<keyword evidence="6 7" id="KW-0320">Glycogen biosynthesis</keyword>
<dbReference type="GO" id="GO:0004373">
    <property type="term" value="F:alpha-1,4-glucan glucosyltransferase (UDP-glucose donor) activity"/>
    <property type="evidence" value="ECO:0007669"/>
    <property type="project" value="InterPro"/>
</dbReference>
<dbReference type="Proteomes" id="UP000092971">
    <property type="component" value="Chromosome"/>
</dbReference>
<dbReference type="RefSeq" id="WP_065821402.1">
    <property type="nucleotide sequence ID" value="NZ_CP014672.1"/>
</dbReference>
<dbReference type="NCBIfam" id="TIGR02095">
    <property type="entry name" value="glgA"/>
    <property type="match status" value="1"/>
</dbReference>
<keyword evidence="5 7" id="KW-0808">Transferase</keyword>
<name>A0A1B1YFC6_THEST</name>
<dbReference type="NCBIfam" id="NF001899">
    <property type="entry name" value="PRK00654.1-2"/>
    <property type="match status" value="1"/>
</dbReference>
<proteinExistence type="inferred from homology"/>
<evidence type="ECO:0000256" key="3">
    <source>
        <dbReference type="ARBA" id="ARBA00010281"/>
    </source>
</evidence>
<dbReference type="AlphaFoldDB" id="A0A1B1YFC6"/>
<dbReference type="GO" id="GO:0009011">
    <property type="term" value="F:alpha-1,4-glucan glucosyltransferase (ADP-glucose donor) activity"/>
    <property type="evidence" value="ECO:0007669"/>
    <property type="project" value="UniProtKB-UniRule"/>
</dbReference>
<dbReference type="HAMAP" id="MF_00484">
    <property type="entry name" value="Glycogen_synth"/>
    <property type="match status" value="1"/>
</dbReference>
<gene>
    <name evidence="7" type="primary">glgA</name>
    <name evidence="10" type="ORF">CSTERTH_10635</name>
</gene>
<evidence type="ECO:0000259" key="8">
    <source>
        <dbReference type="Pfam" id="PF00534"/>
    </source>
</evidence>